<feature type="coiled-coil region" evidence="1">
    <location>
        <begin position="242"/>
        <end position="301"/>
    </location>
</feature>
<evidence type="ECO:0000256" key="2">
    <source>
        <dbReference type="SAM" id="MobiDB-lite"/>
    </source>
</evidence>
<evidence type="ECO:0000256" key="1">
    <source>
        <dbReference type="SAM" id="Coils"/>
    </source>
</evidence>
<reference evidence="3 4" key="1">
    <citation type="submission" date="2023-03" db="EMBL/GenBank/DDBJ databases">
        <title>Genome sequence of Lichtheimia ornata CBS 291.66.</title>
        <authorList>
            <person name="Mohabir J.T."/>
            <person name="Shea T.P."/>
            <person name="Kurbessoian T."/>
            <person name="Berby B."/>
            <person name="Fontaine J."/>
            <person name="Livny J."/>
            <person name="Gnirke A."/>
            <person name="Stajich J.E."/>
            <person name="Cuomo C.A."/>
        </authorList>
    </citation>
    <scope>NUCLEOTIDE SEQUENCE [LARGE SCALE GENOMIC DNA]</scope>
    <source>
        <strain evidence="3">CBS 291.66</strain>
    </source>
</reference>
<evidence type="ECO:0000313" key="3">
    <source>
        <dbReference type="EMBL" id="KAJ8655704.1"/>
    </source>
</evidence>
<keyword evidence="4" id="KW-1185">Reference proteome</keyword>
<keyword evidence="1" id="KW-0175">Coiled coil</keyword>
<dbReference type="AlphaFoldDB" id="A0AAD7UY42"/>
<feature type="compositionally biased region" description="Polar residues" evidence="2">
    <location>
        <begin position="122"/>
        <end position="132"/>
    </location>
</feature>
<feature type="region of interest" description="Disordered" evidence="2">
    <location>
        <begin position="16"/>
        <end position="175"/>
    </location>
</feature>
<dbReference type="RefSeq" id="XP_058340617.1">
    <property type="nucleotide sequence ID" value="XM_058488592.1"/>
</dbReference>
<dbReference type="EMBL" id="JARTCD010000046">
    <property type="protein sequence ID" value="KAJ8655704.1"/>
    <property type="molecule type" value="Genomic_DNA"/>
</dbReference>
<organism evidence="3 4">
    <name type="scientific">Lichtheimia ornata</name>
    <dbReference type="NCBI Taxonomy" id="688661"/>
    <lineage>
        <taxon>Eukaryota</taxon>
        <taxon>Fungi</taxon>
        <taxon>Fungi incertae sedis</taxon>
        <taxon>Mucoromycota</taxon>
        <taxon>Mucoromycotina</taxon>
        <taxon>Mucoromycetes</taxon>
        <taxon>Mucorales</taxon>
        <taxon>Lichtheimiaceae</taxon>
        <taxon>Lichtheimia</taxon>
    </lineage>
</organism>
<proteinExistence type="predicted"/>
<protein>
    <submittedName>
        <fullName evidence="3">Uncharacterized protein</fullName>
    </submittedName>
</protein>
<feature type="compositionally biased region" description="Polar residues" evidence="2">
    <location>
        <begin position="140"/>
        <end position="153"/>
    </location>
</feature>
<feature type="compositionally biased region" description="Low complexity" evidence="2">
    <location>
        <begin position="108"/>
        <end position="121"/>
    </location>
</feature>
<accession>A0AAD7UY42</accession>
<sequence>MTNLHKRRKIIKEALLDGDDNRSEISVTSKRSRASAAVDQQSVASHHTHVSRQSKLSGVRQQHAPPPTNVPSRSKRDSIATHISRHSQLPQQERRSPALSHVSHHSHIQQQQQRPASPVPSHISQQQRQQSLPPFIPPEHTSSQDLSRMNNVSLRRDRSLFERNNREGTPSEFGLNDKQYADLSKIIHEAFNTTIHQIEEEDSNSKREEAYKRVVANAKRKAMSVLKRLQVPPKMADTVFDINLHKEKADKLREELKLEVDDYIEVQLALAAAEYKHEKDKEKLKETHAKLSEEQAIFNAEHDQLGERHPLVNAPPPKDDYAFNLLKYPASSFNPKRDV</sequence>
<dbReference type="GeneID" id="83215996"/>
<feature type="compositionally biased region" description="Basic and acidic residues" evidence="2">
    <location>
        <begin position="154"/>
        <end position="166"/>
    </location>
</feature>
<gene>
    <name evidence="3" type="ORF">O0I10_008589</name>
</gene>
<dbReference type="Proteomes" id="UP001234581">
    <property type="component" value="Unassembled WGS sequence"/>
</dbReference>
<comment type="caution">
    <text evidence="3">The sequence shown here is derived from an EMBL/GenBank/DDBJ whole genome shotgun (WGS) entry which is preliminary data.</text>
</comment>
<feature type="compositionally biased region" description="Low complexity" evidence="2">
    <location>
        <begin position="34"/>
        <end position="45"/>
    </location>
</feature>
<name>A0AAD7UY42_9FUNG</name>
<evidence type="ECO:0000313" key="4">
    <source>
        <dbReference type="Proteomes" id="UP001234581"/>
    </source>
</evidence>